<dbReference type="GO" id="GO:0071555">
    <property type="term" value="P:cell wall organization"/>
    <property type="evidence" value="ECO:0007669"/>
    <property type="project" value="UniProtKB-KW"/>
</dbReference>
<dbReference type="PANTHER" id="PTHR30400:SF0">
    <property type="entry name" value="BIOSYNTHETIC PEPTIDOGLYCAN TRANSGLYCOSYLASE"/>
    <property type="match status" value="1"/>
</dbReference>
<keyword evidence="8 11" id="KW-1133">Transmembrane helix</keyword>
<evidence type="ECO:0000256" key="6">
    <source>
        <dbReference type="ARBA" id="ARBA00022960"/>
    </source>
</evidence>
<keyword evidence="6" id="KW-0133">Cell shape</keyword>
<feature type="transmembrane region" description="Helical" evidence="11">
    <location>
        <begin position="21"/>
        <end position="39"/>
    </location>
</feature>
<dbReference type="AlphaFoldDB" id="A0A495S500"/>
<keyword evidence="9 11" id="KW-0472">Membrane</keyword>
<keyword evidence="3" id="KW-0328">Glycosyltransferase</keyword>
<evidence type="ECO:0000256" key="8">
    <source>
        <dbReference type="ARBA" id="ARBA00022989"/>
    </source>
</evidence>
<evidence type="ECO:0000313" key="14">
    <source>
        <dbReference type="Proteomes" id="UP000280091"/>
    </source>
</evidence>
<dbReference type="EMBL" id="RBXA01000001">
    <property type="protein sequence ID" value="RKS94699.1"/>
    <property type="molecule type" value="Genomic_DNA"/>
</dbReference>
<evidence type="ECO:0000256" key="9">
    <source>
        <dbReference type="ARBA" id="ARBA00023136"/>
    </source>
</evidence>
<keyword evidence="2" id="KW-0997">Cell inner membrane</keyword>
<dbReference type="GO" id="GO:0008360">
    <property type="term" value="P:regulation of cell shape"/>
    <property type="evidence" value="ECO:0007669"/>
    <property type="project" value="UniProtKB-KW"/>
</dbReference>
<comment type="caution">
    <text evidence="13">The sequence shown here is derived from an EMBL/GenBank/DDBJ whole genome shotgun (WGS) entry which is preliminary data.</text>
</comment>
<evidence type="ECO:0000259" key="12">
    <source>
        <dbReference type="Pfam" id="PF00912"/>
    </source>
</evidence>
<proteinExistence type="predicted"/>
<evidence type="ECO:0000256" key="11">
    <source>
        <dbReference type="SAM" id="Phobius"/>
    </source>
</evidence>
<dbReference type="PANTHER" id="PTHR30400">
    <property type="entry name" value="MONOFUNCTIONAL BIOSYNTHETIC PEPTIDOGLYCAN TRANSGLYCOSYLASE"/>
    <property type="match status" value="1"/>
</dbReference>
<evidence type="ECO:0000256" key="2">
    <source>
        <dbReference type="ARBA" id="ARBA00022519"/>
    </source>
</evidence>
<sequence>MFTIERNYIIHQNSKENYKKLSFGIILLFFIDEILNSIYFRFYQVSTSFMRTGKQKIILVAKILFVLFAVMIIAFYIFRDAVLQQTIAKVSHEMEVDYNSTFSIKKASFDGLSGLNLTEIILVPKNADTLFKIQKLKTSVNLWKLITGDLQLGTLEMQNGFVQFVKKGRSGNYDSFLKKDSQTEIRDEKRNYAQFAYRIISKALNLVPTDMILDNLSFRLNDNGKKATIDFQKLRLINKQLETSIKVQTNTISQRWKIKGFADPRNKKADIRFVNIDTGAIQMPYLDERFNLKSSFDSIRLNIQNIDKDGDELHIDGFMAIANLKINHPKIASKDVVLQNAKFDYRFLLGSDFISIDSSSTVQLNKIKFHPYLAYETEKDTIYKLKVNIPKMNAQDFITSLPDGLFTHFQGMEASGTFDYKLDFAFNQNKPNQLVFDSKLKKENLKITKYGEANLNKLNGEFVYRALIKNVLQRPILVGSANPNYTPLDQISPYLRKSVLTTEDPSFFSHRGFISEAFKQSIVKNIRTKKFSRGASTISMQLVKNAFLSREKTVSRKLEEILLVYILENNRIVSKERMLEVYFNIIEWGPNVYGIGEASQFYFQKTPSELSLNECLYLARIIPSPKKFMYQFNDQGMLKDFAIKQESFLTNIMFRRGLLTPEDTIYKSLPIIISGPAKSFIKFKVQDSTQIKVDSLSVDDEFDL</sequence>
<gene>
    <name evidence="13" type="ORF">BC952_0322</name>
</gene>
<dbReference type="Proteomes" id="UP000280091">
    <property type="component" value="Unassembled WGS sequence"/>
</dbReference>
<evidence type="ECO:0000256" key="3">
    <source>
        <dbReference type="ARBA" id="ARBA00022676"/>
    </source>
</evidence>
<keyword evidence="7" id="KW-0573">Peptidoglycan synthesis</keyword>
<evidence type="ECO:0000256" key="7">
    <source>
        <dbReference type="ARBA" id="ARBA00022984"/>
    </source>
</evidence>
<dbReference type="SUPFAM" id="SSF53955">
    <property type="entry name" value="Lysozyme-like"/>
    <property type="match status" value="1"/>
</dbReference>
<dbReference type="InterPro" id="IPR001264">
    <property type="entry name" value="Glyco_trans_51"/>
</dbReference>
<keyword evidence="1" id="KW-1003">Cell membrane</keyword>
<dbReference type="GO" id="GO:0009274">
    <property type="term" value="C:peptidoglycan-based cell wall"/>
    <property type="evidence" value="ECO:0007669"/>
    <property type="project" value="InterPro"/>
</dbReference>
<evidence type="ECO:0000256" key="5">
    <source>
        <dbReference type="ARBA" id="ARBA00022692"/>
    </source>
</evidence>
<evidence type="ECO:0000256" key="4">
    <source>
        <dbReference type="ARBA" id="ARBA00022679"/>
    </source>
</evidence>
<dbReference type="InterPro" id="IPR036950">
    <property type="entry name" value="PBP_transglycosylase"/>
</dbReference>
<dbReference type="GO" id="GO:0016020">
    <property type="term" value="C:membrane"/>
    <property type="evidence" value="ECO:0007669"/>
    <property type="project" value="InterPro"/>
</dbReference>
<dbReference type="GO" id="GO:0016763">
    <property type="term" value="F:pentosyltransferase activity"/>
    <property type="evidence" value="ECO:0007669"/>
    <property type="project" value="InterPro"/>
</dbReference>
<dbReference type="InterPro" id="IPR011812">
    <property type="entry name" value="Pep_trsgly"/>
</dbReference>
<reference evidence="13 14" key="1">
    <citation type="submission" date="2018-10" db="EMBL/GenBank/DDBJ databases">
        <title>Genomic Encyclopedia of Archaeal and Bacterial Type Strains, Phase II (KMG-II): from individual species to whole genera.</title>
        <authorList>
            <person name="Goeker M."/>
        </authorList>
    </citation>
    <scope>NUCLEOTIDE SEQUENCE [LARGE SCALE GENOMIC DNA]</scope>
    <source>
        <strain evidence="13 14">DSM 15094</strain>
    </source>
</reference>
<organism evidence="13 14">
    <name type="scientific">Flavobacterium limicola</name>
    <dbReference type="NCBI Taxonomy" id="180441"/>
    <lineage>
        <taxon>Bacteria</taxon>
        <taxon>Pseudomonadati</taxon>
        <taxon>Bacteroidota</taxon>
        <taxon>Flavobacteriia</taxon>
        <taxon>Flavobacteriales</taxon>
        <taxon>Flavobacteriaceae</taxon>
        <taxon>Flavobacterium</taxon>
    </lineage>
</organism>
<dbReference type="Gene3D" id="1.10.3810.10">
    <property type="entry name" value="Biosynthetic peptidoglycan transglycosylase-like"/>
    <property type="match status" value="1"/>
</dbReference>
<evidence type="ECO:0000256" key="1">
    <source>
        <dbReference type="ARBA" id="ARBA00022475"/>
    </source>
</evidence>
<evidence type="ECO:0000256" key="10">
    <source>
        <dbReference type="ARBA" id="ARBA00023316"/>
    </source>
</evidence>
<keyword evidence="4" id="KW-0808">Transferase</keyword>
<accession>A0A495S500</accession>
<protein>
    <submittedName>
        <fullName evidence="13">Transglycosylase</fullName>
    </submittedName>
</protein>
<dbReference type="Pfam" id="PF00912">
    <property type="entry name" value="Transgly"/>
    <property type="match status" value="1"/>
</dbReference>
<dbReference type="InterPro" id="IPR023346">
    <property type="entry name" value="Lysozyme-like_dom_sf"/>
</dbReference>
<feature type="domain" description="Glycosyl transferase family 51" evidence="12">
    <location>
        <begin position="481"/>
        <end position="633"/>
    </location>
</feature>
<dbReference type="GO" id="GO:0009252">
    <property type="term" value="P:peptidoglycan biosynthetic process"/>
    <property type="evidence" value="ECO:0007669"/>
    <property type="project" value="UniProtKB-KW"/>
</dbReference>
<evidence type="ECO:0000313" key="13">
    <source>
        <dbReference type="EMBL" id="RKS94699.1"/>
    </source>
</evidence>
<feature type="transmembrane region" description="Helical" evidence="11">
    <location>
        <begin position="59"/>
        <end position="78"/>
    </location>
</feature>
<name>A0A495S500_9FLAO</name>
<keyword evidence="14" id="KW-1185">Reference proteome</keyword>
<keyword evidence="10" id="KW-0961">Cell wall biogenesis/degradation</keyword>
<keyword evidence="5 11" id="KW-0812">Transmembrane</keyword>